<feature type="domain" description="Smf/DprA SLOG" evidence="3">
    <location>
        <begin position="109"/>
        <end position="318"/>
    </location>
</feature>
<dbReference type="EMBL" id="CP030840">
    <property type="protein sequence ID" value="AXC13743.1"/>
    <property type="molecule type" value="Genomic_DNA"/>
</dbReference>
<feature type="region of interest" description="Disordered" evidence="2">
    <location>
        <begin position="1"/>
        <end position="28"/>
    </location>
</feature>
<evidence type="ECO:0000259" key="3">
    <source>
        <dbReference type="Pfam" id="PF02481"/>
    </source>
</evidence>
<dbReference type="InterPro" id="IPR041614">
    <property type="entry name" value="DprA_WH"/>
</dbReference>
<dbReference type="SUPFAM" id="SSF102405">
    <property type="entry name" value="MCP/YpsA-like"/>
    <property type="match status" value="1"/>
</dbReference>
<dbReference type="InterPro" id="IPR003488">
    <property type="entry name" value="DprA"/>
</dbReference>
<feature type="domain" description="DprA winged helix" evidence="4">
    <location>
        <begin position="349"/>
        <end position="406"/>
    </location>
</feature>
<dbReference type="KEGG" id="abas:ACPOL_4471"/>
<dbReference type="GO" id="GO:0009294">
    <property type="term" value="P:DNA-mediated transformation"/>
    <property type="evidence" value="ECO:0007669"/>
    <property type="project" value="InterPro"/>
</dbReference>
<comment type="similarity">
    <text evidence="1">Belongs to the DprA/Smf family.</text>
</comment>
<keyword evidence="6" id="KW-1185">Reference proteome</keyword>
<evidence type="ECO:0000313" key="6">
    <source>
        <dbReference type="Proteomes" id="UP000253606"/>
    </source>
</evidence>
<sequence length="412" mass="44147">MEFPADPANAALPVPPGPATPLASGSSPVTPNPMQLAWLALTLAPGLGPRRILQAVASVGKVTRIFDLSLTDLEALRFPAAAVQYISGGQALNDAAEEWQRVQAEGASLLAYSDEAYPERLREIFDPPPLLWVHGDVKLLIQPAIAVVGTRHPTPYGLGMAEMLSRDLALRGLIVLSGMARGVDTAAHKGALAAQSPTIAIWGTGIDVIYPKENKALAQQILAGGGAIVSEYKLGTFPAPQNFPRRNRLLSGISIGVLVVEAGEHSGTRVTARCAIEQNRDVYAVPGNVTNKGAWGPNTLIKQGAKLVATWEDVWEDLPSQVRLQLESRLGAEWSSESKAEAAASLFEQAPLPRIEALVLGILRHDEALLLDEIMEKLETELSSSEIFTALFELELSGRVKQLPGKNYVKSF</sequence>
<proteinExistence type="inferred from homology"/>
<dbReference type="Pfam" id="PF17782">
    <property type="entry name" value="WHD_DprA"/>
    <property type="match status" value="1"/>
</dbReference>
<dbReference type="Gene3D" id="3.40.50.450">
    <property type="match status" value="1"/>
</dbReference>
<reference evidence="5 6" key="1">
    <citation type="journal article" date="2018" name="Front. Microbiol.">
        <title>Hydrolytic Capabilities as a Key to Environmental Success: Chitinolytic and Cellulolytic Acidobacteria From Acidic Sub-arctic Soils and Boreal Peatlands.</title>
        <authorList>
            <person name="Belova S.E."/>
            <person name="Ravin N.V."/>
            <person name="Pankratov T.A."/>
            <person name="Rakitin A.L."/>
            <person name="Ivanova A.A."/>
            <person name="Beletsky A.V."/>
            <person name="Mardanov A.V."/>
            <person name="Sinninghe Damste J.S."/>
            <person name="Dedysh S.N."/>
        </authorList>
    </citation>
    <scope>NUCLEOTIDE SEQUENCE [LARGE SCALE GENOMIC DNA]</scope>
    <source>
        <strain evidence="5 6">SBC82</strain>
    </source>
</reference>
<dbReference type="PANTHER" id="PTHR43022">
    <property type="entry name" value="PROTEIN SMF"/>
    <property type="match status" value="1"/>
</dbReference>
<dbReference type="Pfam" id="PF02481">
    <property type="entry name" value="DNA_processg_A"/>
    <property type="match status" value="1"/>
</dbReference>
<organism evidence="5 6">
    <name type="scientific">Acidisarcina polymorpha</name>
    <dbReference type="NCBI Taxonomy" id="2211140"/>
    <lineage>
        <taxon>Bacteria</taxon>
        <taxon>Pseudomonadati</taxon>
        <taxon>Acidobacteriota</taxon>
        <taxon>Terriglobia</taxon>
        <taxon>Terriglobales</taxon>
        <taxon>Acidobacteriaceae</taxon>
        <taxon>Acidisarcina</taxon>
    </lineage>
</organism>
<gene>
    <name evidence="5" type="ORF">ACPOL_4471</name>
</gene>
<dbReference type="Proteomes" id="UP000253606">
    <property type="component" value="Chromosome"/>
</dbReference>
<protein>
    <submittedName>
        <fullName evidence="5">Rossmann fold nucleotide-binding protein Smf</fullName>
    </submittedName>
</protein>
<dbReference type="PANTHER" id="PTHR43022:SF1">
    <property type="entry name" value="PROTEIN SMF"/>
    <property type="match status" value="1"/>
</dbReference>
<dbReference type="InterPro" id="IPR057666">
    <property type="entry name" value="DrpA_SLOG"/>
</dbReference>
<dbReference type="NCBIfam" id="TIGR00732">
    <property type="entry name" value="dprA"/>
    <property type="match status" value="1"/>
</dbReference>
<dbReference type="Gene3D" id="1.10.10.10">
    <property type="entry name" value="Winged helix-like DNA-binding domain superfamily/Winged helix DNA-binding domain"/>
    <property type="match status" value="1"/>
</dbReference>
<dbReference type="InterPro" id="IPR036388">
    <property type="entry name" value="WH-like_DNA-bd_sf"/>
</dbReference>
<accession>A0A2Z5G3G3</accession>
<evidence type="ECO:0000256" key="1">
    <source>
        <dbReference type="ARBA" id="ARBA00006525"/>
    </source>
</evidence>
<dbReference type="AlphaFoldDB" id="A0A2Z5G3G3"/>
<evidence type="ECO:0000256" key="2">
    <source>
        <dbReference type="SAM" id="MobiDB-lite"/>
    </source>
</evidence>
<evidence type="ECO:0000313" key="5">
    <source>
        <dbReference type="EMBL" id="AXC13743.1"/>
    </source>
</evidence>
<dbReference type="RefSeq" id="WP_338026685.1">
    <property type="nucleotide sequence ID" value="NZ_CP030840.1"/>
</dbReference>
<evidence type="ECO:0000259" key="4">
    <source>
        <dbReference type="Pfam" id="PF17782"/>
    </source>
</evidence>
<name>A0A2Z5G3G3_9BACT</name>